<name>A0ACC2A8F0_DIPCM</name>
<sequence>MKRQWLSKMKGTRIISSVQVGLALLFLFICITTLLRLHVEHFFYRDDDAFPDQKAQLDLLSAKLGDLQSKVATALKRMQQSKMTETMPADLNAALVLARSERLMHGNLLVEVAASLDLVKTFLKHMKLSGIPIMASREEANATSNLGEKGEQEQEEEEVGPLVNFFEIEEIRKYIIVRENRFGRKNFMGANATYASIGHACTARKADLEQYMDYDVGDFCKDDWNAGQKLMVMGCDPLPRRRCLARAPPYYQKPYPMSQSLWKLPDDRNVRWNNYVCRNFACLAAKSTRKGFFKCAECFNLSSHEAPRWIGNSSTNAADFSIAEVMQIKPGEIRIGLDFSVSVGTFAVRMREYNATIATATLNLGAPFNEMIALRGLIPLYLSINQRLPFFDNTLDILHSNLFLDGWIDHQTLDFILFDWDRVLRPGGLLWIDKFFCAKVDLEDYLYLFLQLHYKKHRWAVVPKIDKDQKEVFFSAVLEKPPRPF</sequence>
<keyword evidence="2" id="KW-1185">Reference proteome</keyword>
<proteinExistence type="predicted"/>
<evidence type="ECO:0000313" key="1">
    <source>
        <dbReference type="EMBL" id="KAJ7513721.1"/>
    </source>
</evidence>
<dbReference type="EMBL" id="CM055114">
    <property type="protein sequence ID" value="KAJ7513721.1"/>
    <property type="molecule type" value="Genomic_DNA"/>
</dbReference>
<dbReference type="Proteomes" id="UP001162992">
    <property type="component" value="Chromosome 23"/>
</dbReference>
<comment type="caution">
    <text evidence="1">The sequence shown here is derived from an EMBL/GenBank/DDBJ whole genome shotgun (WGS) entry which is preliminary data.</text>
</comment>
<accession>A0ACC2A8F0</accession>
<protein>
    <submittedName>
        <fullName evidence="1">Uncharacterized protein</fullName>
    </submittedName>
</protein>
<evidence type="ECO:0000313" key="2">
    <source>
        <dbReference type="Proteomes" id="UP001162992"/>
    </source>
</evidence>
<organism evidence="1 2">
    <name type="scientific">Diphasiastrum complanatum</name>
    <name type="common">Issler's clubmoss</name>
    <name type="synonym">Lycopodium complanatum</name>
    <dbReference type="NCBI Taxonomy" id="34168"/>
    <lineage>
        <taxon>Eukaryota</taxon>
        <taxon>Viridiplantae</taxon>
        <taxon>Streptophyta</taxon>
        <taxon>Embryophyta</taxon>
        <taxon>Tracheophyta</taxon>
        <taxon>Lycopodiopsida</taxon>
        <taxon>Lycopodiales</taxon>
        <taxon>Lycopodiaceae</taxon>
        <taxon>Lycopodioideae</taxon>
        <taxon>Diphasiastrum</taxon>
    </lineage>
</organism>
<gene>
    <name evidence="1" type="ORF">O6H91_23G012000</name>
</gene>
<reference evidence="2" key="1">
    <citation type="journal article" date="2024" name="Proc. Natl. Acad. Sci. U.S.A.">
        <title>Extraordinary preservation of gene collinearity over three hundred million years revealed in homosporous lycophytes.</title>
        <authorList>
            <person name="Li C."/>
            <person name="Wickell D."/>
            <person name="Kuo L.Y."/>
            <person name="Chen X."/>
            <person name="Nie B."/>
            <person name="Liao X."/>
            <person name="Peng D."/>
            <person name="Ji J."/>
            <person name="Jenkins J."/>
            <person name="Williams M."/>
            <person name="Shu S."/>
            <person name="Plott C."/>
            <person name="Barry K."/>
            <person name="Rajasekar S."/>
            <person name="Grimwood J."/>
            <person name="Han X."/>
            <person name="Sun S."/>
            <person name="Hou Z."/>
            <person name="He W."/>
            <person name="Dai G."/>
            <person name="Sun C."/>
            <person name="Schmutz J."/>
            <person name="Leebens-Mack J.H."/>
            <person name="Li F.W."/>
            <person name="Wang L."/>
        </authorList>
    </citation>
    <scope>NUCLEOTIDE SEQUENCE [LARGE SCALE GENOMIC DNA]</scope>
    <source>
        <strain evidence="2">cv. PW_Plant_1</strain>
    </source>
</reference>